<dbReference type="AlphaFoldDB" id="A3DP16"/>
<dbReference type="GeneID" id="4907261"/>
<reference evidence="2" key="1">
    <citation type="journal article" date="2009" name="BMC Genomics">
        <title>The complete genome sequence of Staphylothermus marinus reveals differences in sulfur metabolism among heterotrophic Crenarchaeota.</title>
        <authorList>
            <person name="Anderson I.J."/>
            <person name="Dharmarajan L."/>
            <person name="Rodriguez J."/>
            <person name="Hooper S."/>
            <person name="Porat I."/>
            <person name="Ulrich L.E."/>
            <person name="Elkins J.G."/>
            <person name="Mavromatis K."/>
            <person name="Sun H."/>
            <person name="Land M."/>
            <person name="Lapidus A."/>
            <person name="Lucas S."/>
            <person name="Barry K."/>
            <person name="Huber H."/>
            <person name="Zhulin I.B."/>
            <person name="Whitman W.B."/>
            <person name="Mukhopadhyay B."/>
            <person name="Woese C."/>
            <person name="Bristow J."/>
            <person name="Kyrpides N."/>
        </authorList>
    </citation>
    <scope>NUCLEOTIDE SEQUENCE [LARGE SCALE GENOMIC DNA]</scope>
    <source>
        <strain evidence="2">ATCC 43588 / DSM 3639 / JCM 9404 / F1</strain>
    </source>
</reference>
<name>A3DP16_STAMF</name>
<dbReference type="RefSeq" id="WP_011839567.1">
    <property type="nucleotide sequence ID" value="NC_009033.1"/>
</dbReference>
<proteinExistence type="predicted"/>
<gene>
    <name evidence="1" type="ordered locus">Smar_1285</name>
</gene>
<protein>
    <submittedName>
        <fullName evidence="1">Uncharacterized protein</fullName>
    </submittedName>
</protein>
<dbReference type="STRING" id="399550.Smar_1285"/>
<dbReference type="OrthoDB" id="378366at2157"/>
<accession>A3DP16</accession>
<dbReference type="EMBL" id="CP000575">
    <property type="protein sequence ID" value="ABN70376.1"/>
    <property type="molecule type" value="Genomic_DNA"/>
</dbReference>
<dbReference type="Proteomes" id="UP000000254">
    <property type="component" value="Chromosome"/>
</dbReference>
<dbReference type="KEGG" id="smr:Smar_1285"/>
<evidence type="ECO:0000313" key="2">
    <source>
        <dbReference type="Proteomes" id="UP000000254"/>
    </source>
</evidence>
<keyword evidence="2" id="KW-1185">Reference proteome</keyword>
<organism evidence="1 2">
    <name type="scientific">Staphylothermus marinus (strain ATCC 43588 / DSM 3639 / JCM 9404 / F1)</name>
    <dbReference type="NCBI Taxonomy" id="399550"/>
    <lineage>
        <taxon>Archaea</taxon>
        <taxon>Thermoproteota</taxon>
        <taxon>Thermoprotei</taxon>
        <taxon>Desulfurococcales</taxon>
        <taxon>Desulfurococcaceae</taxon>
        <taxon>Staphylothermus</taxon>
    </lineage>
</organism>
<dbReference type="eggNOG" id="arCOG06079">
    <property type="taxonomic scope" value="Archaea"/>
</dbReference>
<sequence>MPVPQELIDLLKEHELEVKKRKGRIIATHSELPVSLVIRLSGSTAIVELEAEEELRDVMSDLIESGEDLESIVEDVLSEMRDIAVDVSRLLSDKGFKVELRLREGENDVRDAMEEILEEYAEFEEE</sequence>
<dbReference type="HOGENOM" id="CLU_1976634_0_0_2"/>
<reference evidence="1 2" key="2">
    <citation type="journal article" date="2009" name="Stand. Genomic Sci.">
        <title>Complete genome sequence of Staphylothermus marinus Stetter and Fiala 1986 type strain F1.</title>
        <authorList>
            <person name="Anderson I.J."/>
            <person name="Sun H."/>
            <person name="Lapidus A."/>
            <person name="Copeland A."/>
            <person name="Glavina Del Rio T."/>
            <person name="Tice H."/>
            <person name="Dalin E."/>
            <person name="Lucas S."/>
            <person name="Barry K."/>
            <person name="Land M."/>
            <person name="Richardson P."/>
            <person name="Huber H."/>
            <person name="Kyrpides N.C."/>
        </authorList>
    </citation>
    <scope>NUCLEOTIDE SEQUENCE [LARGE SCALE GENOMIC DNA]</scope>
    <source>
        <strain evidence="2">ATCC 43588 / DSM 3639 / JCM 9404 / F1</strain>
    </source>
</reference>
<evidence type="ECO:0000313" key="1">
    <source>
        <dbReference type="EMBL" id="ABN70376.1"/>
    </source>
</evidence>